<dbReference type="Proteomes" id="UP001642540">
    <property type="component" value="Unassembled WGS sequence"/>
</dbReference>
<keyword evidence="3" id="KW-1185">Reference proteome</keyword>
<feature type="transmembrane region" description="Helical" evidence="1">
    <location>
        <begin position="165"/>
        <end position="189"/>
    </location>
</feature>
<organism evidence="2 3">
    <name type="scientific">Orchesella dallaii</name>
    <dbReference type="NCBI Taxonomy" id="48710"/>
    <lineage>
        <taxon>Eukaryota</taxon>
        <taxon>Metazoa</taxon>
        <taxon>Ecdysozoa</taxon>
        <taxon>Arthropoda</taxon>
        <taxon>Hexapoda</taxon>
        <taxon>Collembola</taxon>
        <taxon>Entomobryomorpha</taxon>
        <taxon>Entomobryoidea</taxon>
        <taxon>Orchesellidae</taxon>
        <taxon>Orchesellinae</taxon>
        <taxon>Orchesella</taxon>
    </lineage>
</organism>
<keyword evidence="1" id="KW-0812">Transmembrane</keyword>
<protein>
    <submittedName>
        <fullName evidence="2">Uncharacterized protein</fullName>
    </submittedName>
</protein>
<comment type="caution">
    <text evidence="2">The sequence shown here is derived from an EMBL/GenBank/DDBJ whole genome shotgun (WGS) entry which is preliminary data.</text>
</comment>
<keyword evidence="1" id="KW-0472">Membrane</keyword>
<feature type="transmembrane region" description="Helical" evidence="1">
    <location>
        <begin position="107"/>
        <end position="129"/>
    </location>
</feature>
<keyword evidence="1" id="KW-1133">Transmembrane helix</keyword>
<proteinExistence type="predicted"/>
<name>A0ABP1RHC9_9HEXA</name>
<dbReference type="EMBL" id="CAXLJM020000075">
    <property type="protein sequence ID" value="CAL8128309.1"/>
    <property type="molecule type" value="Genomic_DNA"/>
</dbReference>
<feature type="transmembrane region" description="Helical" evidence="1">
    <location>
        <begin position="281"/>
        <end position="301"/>
    </location>
</feature>
<feature type="transmembrane region" description="Helical" evidence="1">
    <location>
        <begin position="73"/>
        <end position="95"/>
    </location>
</feature>
<evidence type="ECO:0000256" key="1">
    <source>
        <dbReference type="SAM" id="Phobius"/>
    </source>
</evidence>
<evidence type="ECO:0000313" key="2">
    <source>
        <dbReference type="EMBL" id="CAL8128309.1"/>
    </source>
</evidence>
<accession>A0ABP1RHC9</accession>
<gene>
    <name evidence="2" type="ORF">ODALV1_LOCUS22175</name>
</gene>
<evidence type="ECO:0000313" key="3">
    <source>
        <dbReference type="Proteomes" id="UP001642540"/>
    </source>
</evidence>
<reference evidence="2 3" key="1">
    <citation type="submission" date="2024-08" db="EMBL/GenBank/DDBJ databases">
        <authorList>
            <person name="Cucini C."/>
            <person name="Frati F."/>
        </authorList>
    </citation>
    <scope>NUCLEOTIDE SEQUENCE [LARGE SCALE GENOMIC DNA]</scope>
</reference>
<sequence>MEGNDSPRRESKCIKFHRIICPPNNASFTPLLKFSIERFNWLNNHWYNSFYEFRITSNSCLQLATWKTVSCKVFPLTAILTALIPMLSLVLEEYFYRTGKVTLVRMACYLMGSAIGIAFLLMILILFIYPDAAPAMNALYILCDSQCKPDIDNSNHRYPVDWNGILAILLLLLPSSLLNSFGILALRVMITFVVTFEYSRLAFVLCLISLTVVESAIKVLNSLKRSHMVLQNIKIYTQIQVIFKILHCPLKTEGLLAIGGSQFYLSPEAILIIIGWDKLPIPLTAMFAMLFFLNVLVVFMYSKSAAKLGDTSRELIFSSLQDLRKSPRGKEWSLKLMSKMWSGKDRIKMYYGNGRSLEFQQHSPVEYLYVLLNNIANLLMLFEV</sequence>
<feature type="transmembrane region" description="Helical" evidence="1">
    <location>
        <begin position="201"/>
        <end position="220"/>
    </location>
</feature>